<feature type="region of interest" description="Disordered" evidence="2">
    <location>
        <begin position="404"/>
        <end position="436"/>
    </location>
</feature>
<gene>
    <name evidence="3" type="ORF">MSMAW_1552</name>
</gene>
<evidence type="ECO:0000313" key="4">
    <source>
        <dbReference type="Proteomes" id="UP000033058"/>
    </source>
</evidence>
<dbReference type="RefSeq" id="WP_015413041.1">
    <property type="nucleotide sequence ID" value="NZ_CP009509.1"/>
</dbReference>
<protein>
    <submittedName>
        <fullName evidence="3">Periplasmic component of the Tol biopolymer transport system-like protein</fullName>
    </submittedName>
</protein>
<reference evidence="3 4" key="1">
    <citation type="submission" date="2014-07" db="EMBL/GenBank/DDBJ databases">
        <title>Methanogenic archaea and the global carbon cycle.</title>
        <authorList>
            <person name="Henriksen J.R."/>
            <person name="Luke J."/>
            <person name="Reinhart S."/>
            <person name="Benedict M.N."/>
            <person name="Youngblut N.D."/>
            <person name="Metcalf M.E."/>
            <person name="Whitaker R.J."/>
            <person name="Metcalf W.W."/>
        </authorList>
    </citation>
    <scope>NUCLEOTIDE SEQUENCE [LARGE SCALE GENOMIC DNA]</scope>
    <source>
        <strain evidence="3 4">WWM610</strain>
    </source>
</reference>
<accession>A0A0E3PXN2</accession>
<evidence type="ECO:0000313" key="3">
    <source>
        <dbReference type="EMBL" id="AKB40543.1"/>
    </source>
</evidence>
<dbReference type="Proteomes" id="UP000033058">
    <property type="component" value="Chromosome"/>
</dbReference>
<dbReference type="HOGENOM" id="CLU_035588_0_0_2"/>
<proteinExistence type="inferred from homology"/>
<dbReference type="SUPFAM" id="SSF82171">
    <property type="entry name" value="DPP6 N-terminal domain-like"/>
    <property type="match status" value="1"/>
</dbReference>
<dbReference type="Gene3D" id="2.120.10.30">
    <property type="entry name" value="TolB, C-terminal domain"/>
    <property type="match status" value="2"/>
</dbReference>
<evidence type="ECO:0000256" key="1">
    <source>
        <dbReference type="ARBA" id="ARBA00009820"/>
    </source>
</evidence>
<dbReference type="AlphaFoldDB" id="A0A0E3PXN2"/>
<dbReference type="PATRIC" id="fig|1434117.4.peg.1975"/>
<comment type="similarity">
    <text evidence="1">Belongs to the TolB family.</text>
</comment>
<dbReference type="InterPro" id="IPR011659">
    <property type="entry name" value="WD40"/>
</dbReference>
<dbReference type="EMBL" id="CP009509">
    <property type="protein sequence ID" value="AKB40543.1"/>
    <property type="molecule type" value="Genomic_DNA"/>
</dbReference>
<name>A0A0E3PXN2_METMZ</name>
<dbReference type="PANTHER" id="PTHR36842:SF1">
    <property type="entry name" value="PROTEIN TOLB"/>
    <property type="match status" value="1"/>
</dbReference>
<sequence>MRKMLKDLFLLISVLIIILPVGAVPDELSGFGNLTEGPGLNRIENASRNYFDSDSGLICIAAGKISNNEEVVSADDFVEDVTFLTDSPEKELSPVWSADGEYIFYTVEGNGSNDFKSYRMKANGSEIKRTGIGEGNLTGFSDLSLDGRDLVIIKSMGSQLDLYLANLENGTVTPVASDSQISEGWGSWCRFGKKITYTQESAGMPPQLWIIDRDGNNRARLGTSENVGTGKDWCPLGLRVIYSSKDSQGKYDLWVIDYHGTNQTQLTNTSYNEWNPSFSPNGKWIAYVSDEGGSPDIWLRDIEGNYRSRLTNNTGRYDSIPRWSPEGSKIMFEGYNPGNNSISDIITAETINYPDSSVSNITGSNLDGSVTDGKNSSEIALMNGSDAALTNGLDVSLINESGTGSVASSDIDPLDISENSPGATPDRVSINDSDAASTDNSEIIIIKLFSAS</sequence>
<dbReference type="InterPro" id="IPR011042">
    <property type="entry name" value="6-blade_b-propeller_TolB-like"/>
</dbReference>
<organism evidence="3 4">
    <name type="scientific">Methanosarcina mazei WWM610</name>
    <dbReference type="NCBI Taxonomy" id="1434117"/>
    <lineage>
        <taxon>Archaea</taxon>
        <taxon>Methanobacteriati</taxon>
        <taxon>Methanobacteriota</taxon>
        <taxon>Stenosarchaea group</taxon>
        <taxon>Methanomicrobia</taxon>
        <taxon>Methanosarcinales</taxon>
        <taxon>Methanosarcinaceae</taxon>
        <taxon>Methanosarcina</taxon>
    </lineage>
</organism>
<dbReference type="Pfam" id="PF07676">
    <property type="entry name" value="PD40"/>
    <property type="match status" value="3"/>
</dbReference>
<evidence type="ECO:0000256" key="2">
    <source>
        <dbReference type="SAM" id="MobiDB-lite"/>
    </source>
</evidence>
<dbReference type="GeneID" id="24851251"/>
<dbReference type="PANTHER" id="PTHR36842">
    <property type="entry name" value="PROTEIN TOLB HOMOLOG"/>
    <property type="match status" value="1"/>
</dbReference>